<dbReference type="InterPro" id="IPR011051">
    <property type="entry name" value="RmlC_Cupin_sf"/>
</dbReference>
<keyword evidence="1" id="KW-0223">Dioxygenase</keyword>
<accession>A0A919GCY0</accession>
<dbReference type="Proteomes" id="UP000603708">
    <property type="component" value="Unassembled WGS sequence"/>
</dbReference>
<reference evidence="4" key="1">
    <citation type="journal article" date="2014" name="Int. J. Syst. Evol. Microbiol.">
        <title>Complete genome sequence of Corynebacterium casei LMG S-19264T (=DSM 44701T), isolated from a smear-ripened cheese.</title>
        <authorList>
            <consortium name="US DOE Joint Genome Institute (JGI-PGF)"/>
            <person name="Walter F."/>
            <person name="Albersmeier A."/>
            <person name="Kalinowski J."/>
            <person name="Ruckert C."/>
        </authorList>
    </citation>
    <scope>NUCLEOTIDE SEQUENCE</scope>
    <source>
        <strain evidence="4">JCM 5069</strain>
    </source>
</reference>
<evidence type="ECO:0000256" key="1">
    <source>
        <dbReference type="ARBA" id="ARBA00022964"/>
    </source>
</evidence>
<evidence type="ECO:0000259" key="3">
    <source>
        <dbReference type="Pfam" id="PF07883"/>
    </source>
</evidence>
<dbReference type="Gene3D" id="2.60.120.10">
    <property type="entry name" value="Jelly Rolls"/>
    <property type="match status" value="1"/>
</dbReference>
<dbReference type="PANTHER" id="PTHR41517:SF1">
    <property type="entry name" value="CUPIN"/>
    <property type="match status" value="1"/>
</dbReference>
<dbReference type="RefSeq" id="WP_189934250.1">
    <property type="nucleotide sequence ID" value="NZ_BNCD01000012.1"/>
</dbReference>
<dbReference type="PANTHER" id="PTHR41517">
    <property type="entry name" value="1,2-DIOXYGENASE PROTEIN-RELATED"/>
    <property type="match status" value="1"/>
</dbReference>
<reference evidence="4" key="2">
    <citation type="submission" date="2020-09" db="EMBL/GenBank/DDBJ databases">
        <authorList>
            <person name="Sun Q."/>
            <person name="Ohkuma M."/>
        </authorList>
    </citation>
    <scope>NUCLEOTIDE SEQUENCE</scope>
    <source>
        <strain evidence="4">JCM 5069</strain>
    </source>
</reference>
<gene>
    <name evidence="4" type="ORF">GCM10018793_41720</name>
</gene>
<proteinExistence type="predicted"/>
<dbReference type="CDD" id="cd06992">
    <property type="entry name" value="cupin_GDO-like_C"/>
    <property type="match status" value="1"/>
</dbReference>
<comment type="caution">
    <text evidence="4">The sequence shown here is derived from an EMBL/GenBank/DDBJ whole genome shotgun (WGS) entry which is preliminary data.</text>
</comment>
<keyword evidence="2" id="KW-0560">Oxidoreductase</keyword>
<evidence type="ECO:0000313" key="5">
    <source>
        <dbReference type="Proteomes" id="UP000603708"/>
    </source>
</evidence>
<dbReference type="CDD" id="cd02216">
    <property type="entry name" value="cupin_GDO-like_N"/>
    <property type="match status" value="1"/>
</dbReference>
<dbReference type="EMBL" id="BNCD01000012">
    <property type="protein sequence ID" value="GHH82283.1"/>
    <property type="molecule type" value="Genomic_DNA"/>
</dbReference>
<feature type="domain" description="Cupin type-2" evidence="3">
    <location>
        <begin position="93"/>
        <end position="159"/>
    </location>
</feature>
<dbReference type="Pfam" id="PF07883">
    <property type="entry name" value="Cupin_2"/>
    <property type="match status" value="1"/>
</dbReference>
<dbReference type="InterPro" id="IPR013096">
    <property type="entry name" value="Cupin_2"/>
</dbReference>
<dbReference type="InterPro" id="IPR014710">
    <property type="entry name" value="RmlC-like_jellyroll"/>
</dbReference>
<evidence type="ECO:0000313" key="4">
    <source>
        <dbReference type="EMBL" id="GHH82283.1"/>
    </source>
</evidence>
<evidence type="ECO:0000256" key="2">
    <source>
        <dbReference type="ARBA" id="ARBA00023002"/>
    </source>
</evidence>
<dbReference type="AlphaFoldDB" id="A0A919GCY0"/>
<organism evidence="4 5">
    <name type="scientific">Streptomyces sulfonofaciens</name>
    <dbReference type="NCBI Taxonomy" id="68272"/>
    <lineage>
        <taxon>Bacteria</taxon>
        <taxon>Bacillati</taxon>
        <taxon>Actinomycetota</taxon>
        <taxon>Actinomycetes</taxon>
        <taxon>Kitasatosporales</taxon>
        <taxon>Streptomycetaceae</taxon>
        <taxon>Streptomyces</taxon>
    </lineage>
</organism>
<dbReference type="SUPFAM" id="SSF51182">
    <property type="entry name" value="RmlC-like cupins"/>
    <property type="match status" value="1"/>
</dbReference>
<protein>
    <submittedName>
        <fullName evidence="4">Gentisate 1,2-dioxygenase</fullName>
    </submittedName>
</protein>
<sequence length="355" mass="38433">MTPSETALKQLYEDFAEAGLLPLWTQREDLMPMTPQPAAHAHVWHWRDLYPIAQRAGELVPVGRGGERRAIALANPGLPGEPYATPTLWAAVQYLGPREVAPSHRHSQGAFRFVLEGEGVWTVVDGDPVAMRRGDLLLTPGWAFHEHHNPTDRPMAWLDGLDIPLVSGLDAGFFEFGPDRLADSSTPDRSRAERLWAHPGLRPLSGVGAPAANSPLAAYRWQHTDAALSAQLELESEGHPGTAGEGHAAVRFTNPTSGGDALATLRTEMHRLRAGSALPVTRVVGSAVWQVFSGTGTVRIGDRTVRLATGDLVAVPSWQPFSVEADTDLDLFTFSDAPVYEALNLYRTKIGADAS</sequence>
<keyword evidence="5" id="KW-1185">Reference proteome</keyword>
<name>A0A919GCY0_9ACTN</name>
<dbReference type="InterPro" id="IPR047183">
    <property type="entry name" value="GDO-like"/>
</dbReference>
<dbReference type="FunFam" id="2.60.120.10:FF:000274">
    <property type="entry name" value="Gentisate 1,2-dioxygenase"/>
    <property type="match status" value="1"/>
</dbReference>
<dbReference type="GO" id="GO:0016702">
    <property type="term" value="F:oxidoreductase activity, acting on single donors with incorporation of molecular oxygen, incorporation of two atoms of oxygen"/>
    <property type="evidence" value="ECO:0007669"/>
    <property type="project" value="UniProtKB-ARBA"/>
</dbReference>